<protein>
    <submittedName>
        <fullName evidence="3">3-deoxy-7-phosphoheptulonate synthase</fullName>
    </submittedName>
</protein>
<evidence type="ECO:0000313" key="4">
    <source>
        <dbReference type="Proteomes" id="UP000610960"/>
    </source>
</evidence>
<comment type="caution">
    <text evidence="3">The sequence shown here is derived from an EMBL/GenBank/DDBJ whole genome shotgun (WGS) entry which is preliminary data.</text>
</comment>
<dbReference type="PANTHER" id="PTHR43018:SF2">
    <property type="entry name" value="PHOSPHO-2-DEHYDRO-3-DEOXYHEPTONATE ALDOLASE"/>
    <property type="match status" value="1"/>
</dbReference>
<dbReference type="InterPro" id="IPR006218">
    <property type="entry name" value="DAHP1/KDSA"/>
</dbReference>
<dbReference type="GO" id="GO:0009073">
    <property type="term" value="P:aromatic amino acid family biosynthetic process"/>
    <property type="evidence" value="ECO:0007669"/>
    <property type="project" value="InterPro"/>
</dbReference>
<keyword evidence="4" id="KW-1185">Reference proteome</keyword>
<dbReference type="InterPro" id="IPR006268">
    <property type="entry name" value="DAHP_syn_2"/>
</dbReference>
<reference evidence="3" key="2">
    <citation type="submission" date="2020-09" db="EMBL/GenBank/DDBJ databases">
        <authorList>
            <person name="Sun Q."/>
            <person name="Ohkuma M."/>
        </authorList>
    </citation>
    <scope>NUCLEOTIDE SEQUENCE</scope>
    <source>
        <strain evidence="3">JCM 10088</strain>
    </source>
</reference>
<dbReference type="Pfam" id="PF00793">
    <property type="entry name" value="DAHP_synth_1"/>
    <property type="match status" value="1"/>
</dbReference>
<dbReference type="EMBL" id="BMNL01000001">
    <property type="protein sequence ID" value="GGP18896.1"/>
    <property type="molecule type" value="Genomic_DNA"/>
</dbReference>
<dbReference type="SUPFAM" id="SSF51569">
    <property type="entry name" value="Aldolase"/>
    <property type="match status" value="1"/>
</dbReference>
<dbReference type="AlphaFoldDB" id="A0A830GT53"/>
<dbReference type="Proteomes" id="UP000610960">
    <property type="component" value="Unassembled WGS sequence"/>
</dbReference>
<dbReference type="NCBIfam" id="NF006421">
    <property type="entry name" value="PRK08673.1"/>
    <property type="match status" value="1"/>
</dbReference>
<dbReference type="InterPro" id="IPR013785">
    <property type="entry name" value="Aldolase_TIM"/>
</dbReference>
<dbReference type="InterPro" id="IPR052899">
    <property type="entry name" value="Class-I_DAHP_synthase"/>
</dbReference>
<organism evidence="3 4">
    <name type="scientific">Thermocladium modestius</name>
    <dbReference type="NCBI Taxonomy" id="62609"/>
    <lineage>
        <taxon>Archaea</taxon>
        <taxon>Thermoproteota</taxon>
        <taxon>Thermoprotei</taxon>
        <taxon>Thermoproteales</taxon>
        <taxon>Thermoproteaceae</taxon>
        <taxon>Thermocladium</taxon>
    </lineage>
</organism>
<keyword evidence="1" id="KW-0808">Transferase</keyword>
<dbReference type="GO" id="GO:0016740">
    <property type="term" value="F:transferase activity"/>
    <property type="evidence" value="ECO:0007669"/>
    <property type="project" value="UniProtKB-KW"/>
</dbReference>
<evidence type="ECO:0000313" key="3">
    <source>
        <dbReference type="EMBL" id="GGP18896.1"/>
    </source>
</evidence>
<reference evidence="3" key="1">
    <citation type="journal article" date="2014" name="Int. J. Syst. Evol. Microbiol.">
        <title>Complete genome sequence of Corynebacterium casei LMG S-19264T (=DSM 44701T), isolated from a smear-ripened cheese.</title>
        <authorList>
            <consortium name="US DOE Joint Genome Institute (JGI-PGF)"/>
            <person name="Walter F."/>
            <person name="Albersmeier A."/>
            <person name="Kalinowski J."/>
            <person name="Ruckert C."/>
        </authorList>
    </citation>
    <scope>NUCLEOTIDE SEQUENCE</scope>
    <source>
        <strain evidence="3">JCM 10088</strain>
    </source>
</reference>
<sequence>MIIIPRNPEPLMSRLEELGVQHKRLRLYGVDLVVAWPDVDPSSLGLGSGDVVIPGGHYQLSSSKWRRSSVVRVGGVEVGGGDLVVAAGPCAVEGEDQLRAAAAAVKAAGAKLLRGGAFKPRTSPYSFQGLGERGLELLRKVGGELGLPVVSEVTDPRQVEAAYKYVDAFQVGARNAQNFELLRALGETDKPVILKRGFGETVEEWLSAADYVLLGGNENVILCERGIRTFDHTLRFTLDVGAVAAVKRLSHLPVCVDPSHPAGRREYVEPLALAGVAAGADMLLVEVHPDPGRALSDSEQQLTPSMFLDFMRKVTAVFRASRST</sequence>
<dbReference type="NCBIfam" id="NF009239">
    <property type="entry name" value="PRK12595.1"/>
    <property type="match status" value="1"/>
</dbReference>
<proteinExistence type="predicted"/>
<evidence type="ECO:0000256" key="1">
    <source>
        <dbReference type="ARBA" id="ARBA00022679"/>
    </source>
</evidence>
<gene>
    <name evidence="3" type="ORF">GCM10007981_00390</name>
</gene>
<dbReference type="PANTHER" id="PTHR43018">
    <property type="entry name" value="PHOSPHO-2-DEHYDRO-3-DEOXYHEPTONATE ALDOLASE"/>
    <property type="match status" value="1"/>
</dbReference>
<accession>A0A830GT53</accession>
<evidence type="ECO:0000259" key="2">
    <source>
        <dbReference type="Pfam" id="PF00793"/>
    </source>
</evidence>
<name>A0A830GT53_9CREN</name>
<feature type="domain" description="DAHP synthetase I/KDSA" evidence="2">
    <location>
        <begin position="75"/>
        <end position="310"/>
    </location>
</feature>
<dbReference type="NCBIfam" id="TIGR01361">
    <property type="entry name" value="DAHP_synth_Bsub"/>
    <property type="match status" value="1"/>
</dbReference>
<dbReference type="GO" id="GO:0016832">
    <property type="term" value="F:aldehyde-lyase activity"/>
    <property type="evidence" value="ECO:0007669"/>
    <property type="project" value="InterPro"/>
</dbReference>
<dbReference type="Gene3D" id="3.20.20.70">
    <property type="entry name" value="Aldolase class I"/>
    <property type="match status" value="1"/>
</dbReference>